<dbReference type="EMBL" id="CM042025">
    <property type="protein sequence ID" value="KAI3807061.1"/>
    <property type="molecule type" value="Genomic_DNA"/>
</dbReference>
<proteinExistence type="predicted"/>
<comment type="caution">
    <text evidence="1">The sequence shown here is derived from an EMBL/GenBank/DDBJ whole genome shotgun (WGS) entry which is preliminary data.</text>
</comment>
<organism evidence="1 2">
    <name type="scientific">Smallanthus sonchifolius</name>
    <dbReference type="NCBI Taxonomy" id="185202"/>
    <lineage>
        <taxon>Eukaryota</taxon>
        <taxon>Viridiplantae</taxon>
        <taxon>Streptophyta</taxon>
        <taxon>Embryophyta</taxon>
        <taxon>Tracheophyta</taxon>
        <taxon>Spermatophyta</taxon>
        <taxon>Magnoliopsida</taxon>
        <taxon>eudicotyledons</taxon>
        <taxon>Gunneridae</taxon>
        <taxon>Pentapetalae</taxon>
        <taxon>asterids</taxon>
        <taxon>campanulids</taxon>
        <taxon>Asterales</taxon>
        <taxon>Asteraceae</taxon>
        <taxon>Asteroideae</taxon>
        <taxon>Heliantheae alliance</taxon>
        <taxon>Millerieae</taxon>
        <taxon>Smallanthus</taxon>
    </lineage>
</organism>
<evidence type="ECO:0000313" key="2">
    <source>
        <dbReference type="Proteomes" id="UP001056120"/>
    </source>
</evidence>
<accession>A0ACB9IHU5</accession>
<reference evidence="2" key="1">
    <citation type="journal article" date="2022" name="Mol. Ecol. Resour.">
        <title>The genomes of chicory, endive, great burdock and yacon provide insights into Asteraceae palaeo-polyploidization history and plant inulin production.</title>
        <authorList>
            <person name="Fan W."/>
            <person name="Wang S."/>
            <person name="Wang H."/>
            <person name="Wang A."/>
            <person name="Jiang F."/>
            <person name="Liu H."/>
            <person name="Zhao H."/>
            <person name="Xu D."/>
            <person name="Zhang Y."/>
        </authorList>
    </citation>
    <scope>NUCLEOTIDE SEQUENCE [LARGE SCALE GENOMIC DNA]</scope>
    <source>
        <strain evidence="2">cv. Yunnan</strain>
    </source>
</reference>
<name>A0ACB9IHU5_9ASTR</name>
<protein>
    <submittedName>
        <fullName evidence="1">Uncharacterized protein</fullName>
    </submittedName>
</protein>
<dbReference type="Proteomes" id="UP001056120">
    <property type="component" value="Linkage Group LG08"/>
</dbReference>
<gene>
    <name evidence="1" type="ORF">L1987_22981</name>
</gene>
<sequence>MDLNDNDTNSAGVESPLLNNFVDGVVDYKGRPVLRSKSGCWRSAYFVIGVEVAERFAYFGVSSNLITYLTGPLGQSTATAAENVNVWSGTASLLPLLGAFIADAFLGRYLTIIIASLLYILALALLAFSTLLPSNCENATDNSSCSPQLQVIVFFIALYLVAFAQGGHKPCVQAFGADQFDADDPEELKSKSSFFNWWYFGLCAGPTVGIFVLSYIQDNLSWGLGFGIPCVIMGFALIIFLFGTMTYRFGEKTHEKNAFARISNVFVIAARNWRGTPSAVSAEEEASERMPHQGYQQFRSNEDGTVCSVDDVEETKAFLRLIPIWVSCLGYGIVFAQTSTLFTKQGATMDRSIGSTFEIPPATLQSFIGISVIILIPIYDTILVPVTRTLTTIPSGITMLQRIGTGIFISTVSMIVAAIVETKRLKIAREYGLLDDPNAMIPMKIWWLLPQYLLAGAGDVFTIVGMQEFFYDQMPSDLKSIGLALYLSILGIGSFLSSFIISVVEKTTGGNGQDGWIADNLNQGHIDYFYYLLAGISAGAFVMFLYVAKYYVYNGERGM</sequence>
<reference evidence="1 2" key="2">
    <citation type="journal article" date="2022" name="Mol. Ecol. Resour.">
        <title>The genomes of chicory, endive, great burdock and yacon provide insights into Asteraceae paleo-polyploidization history and plant inulin production.</title>
        <authorList>
            <person name="Fan W."/>
            <person name="Wang S."/>
            <person name="Wang H."/>
            <person name="Wang A."/>
            <person name="Jiang F."/>
            <person name="Liu H."/>
            <person name="Zhao H."/>
            <person name="Xu D."/>
            <person name="Zhang Y."/>
        </authorList>
    </citation>
    <scope>NUCLEOTIDE SEQUENCE [LARGE SCALE GENOMIC DNA]</scope>
    <source>
        <strain evidence="2">cv. Yunnan</strain>
        <tissue evidence="1">Leaves</tissue>
    </source>
</reference>
<keyword evidence="2" id="KW-1185">Reference proteome</keyword>
<evidence type="ECO:0000313" key="1">
    <source>
        <dbReference type="EMBL" id="KAI3807061.1"/>
    </source>
</evidence>